<feature type="compositionally biased region" description="Pro residues" evidence="1">
    <location>
        <begin position="140"/>
        <end position="199"/>
    </location>
</feature>
<feature type="region of interest" description="Disordered" evidence="1">
    <location>
        <begin position="248"/>
        <end position="304"/>
    </location>
</feature>
<keyword evidence="2" id="KW-0472">Membrane</keyword>
<dbReference type="EMBL" id="JBGBPQ010000006">
    <property type="protein sequence ID" value="KAL1523401.1"/>
    <property type="molecule type" value="Genomic_DNA"/>
</dbReference>
<evidence type="ECO:0000256" key="1">
    <source>
        <dbReference type="SAM" id="MobiDB-lite"/>
    </source>
</evidence>
<evidence type="ECO:0000256" key="2">
    <source>
        <dbReference type="SAM" id="Phobius"/>
    </source>
</evidence>
<proteinExistence type="predicted"/>
<reference evidence="3 4" key="1">
    <citation type="journal article" date="2024" name="Science">
        <title>Giant polyketide synthase enzymes in the biosynthesis of giant marine polyether toxins.</title>
        <authorList>
            <person name="Fallon T.R."/>
            <person name="Shende V.V."/>
            <person name="Wierzbicki I.H."/>
            <person name="Pendleton A.L."/>
            <person name="Watervoot N.F."/>
            <person name="Auber R.P."/>
            <person name="Gonzalez D.J."/>
            <person name="Wisecaver J.H."/>
            <person name="Moore B.S."/>
        </authorList>
    </citation>
    <scope>NUCLEOTIDE SEQUENCE [LARGE SCALE GENOMIC DNA]</scope>
    <source>
        <strain evidence="3 4">12B1</strain>
    </source>
</reference>
<feature type="transmembrane region" description="Helical" evidence="2">
    <location>
        <begin position="214"/>
        <end position="235"/>
    </location>
</feature>
<feature type="compositionally biased region" description="Acidic residues" evidence="1">
    <location>
        <begin position="256"/>
        <end position="275"/>
    </location>
</feature>
<protein>
    <submittedName>
        <fullName evidence="3">Uncharacterized protein</fullName>
    </submittedName>
</protein>
<name>A0AB34JNK5_PRYPA</name>
<keyword evidence="2" id="KW-1133">Transmembrane helix</keyword>
<organism evidence="3 4">
    <name type="scientific">Prymnesium parvum</name>
    <name type="common">Toxic golden alga</name>
    <dbReference type="NCBI Taxonomy" id="97485"/>
    <lineage>
        <taxon>Eukaryota</taxon>
        <taxon>Haptista</taxon>
        <taxon>Haptophyta</taxon>
        <taxon>Prymnesiophyceae</taxon>
        <taxon>Prymnesiales</taxon>
        <taxon>Prymnesiaceae</taxon>
        <taxon>Prymnesium</taxon>
    </lineage>
</organism>
<comment type="caution">
    <text evidence="3">The sequence shown here is derived from an EMBL/GenBank/DDBJ whole genome shotgun (WGS) entry which is preliminary data.</text>
</comment>
<dbReference type="PRINTS" id="PR01217">
    <property type="entry name" value="PRICHEXTENSN"/>
</dbReference>
<dbReference type="Proteomes" id="UP001515480">
    <property type="component" value="Unassembled WGS sequence"/>
</dbReference>
<dbReference type="AlphaFoldDB" id="A0AB34JNK5"/>
<evidence type="ECO:0000313" key="4">
    <source>
        <dbReference type="Proteomes" id="UP001515480"/>
    </source>
</evidence>
<accession>A0AB34JNK5</accession>
<feature type="compositionally biased region" description="Basic and acidic residues" evidence="1">
    <location>
        <begin position="276"/>
        <end position="288"/>
    </location>
</feature>
<keyword evidence="4" id="KW-1185">Reference proteome</keyword>
<evidence type="ECO:0000313" key="3">
    <source>
        <dbReference type="EMBL" id="KAL1523401.1"/>
    </source>
</evidence>
<feature type="compositionally biased region" description="Basic and acidic residues" evidence="1">
    <location>
        <begin position="105"/>
        <end position="121"/>
    </location>
</feature>
<sequence>MAIVVRGKQTVEPWDPQHGRGCAYVDDDTSHSWSKVRACLASACAPLLPSQQLGFTFNVRVPDWVEGKVIVIHTAARLPLQRVWNSELLSQTDRAVSIRLSKYPGGDEVRPGSEHPSEHNNEFGMMGNGPLPSGLQFSCPGPPLPPSPPPPSASPPPPIPAPLAPRISPPPPASSPAPTPPPAAPTPPPGPYAPPPASPPTSLGRVEGGGSSTLLTMGVLAGLAASAGLGGYFLAMRLFFNSIAKGRPVASARANEEEDGSEEEEDDDDDEEEDERGGARPCDVREDPDAFISRSRAQHKGRSR</sequence>
<gene>
    <name evidence="3" type="ORF">AB1Y20_018343</name>
</gene>
<feature type="region of interest" description="Disordered" evidence="1">
    <location>
        <begin position="102"/>
        <end position="209"/>
    </location>
</feature>
<keyword evidence="2" id="KW-0812">Transmembrane</keyword>